<feature type="compositionally biased region" description="Polar residues" evidence="1">
    <location>
        <begin position="1"/>
        <end position="22"/>
    </location>
</feature>
<evidence type="ECO:0000313" key="3">
    <source>
        <dbReference type="Proteomes" id="UP001052655"/>
    </source>
</evidence>
<dbReference type="EMBL" id="BNDX01000002">
    <property type="protein sequence ID" value="GHI29327.1"/>
    <property type="molecule type" value="Genomic_DNA"/>
</dbReference>
<name>A0ABQ3PWE2_9ACTN</name>
<organism evidence="2 3">
    <name type="scientific">Streptomyces daghestanicus</name>
    <dbReference type="NCBI Taxonomy" id="66885"/>
    <lineage>
        <taxon>Bacteria</taxon>
        <taxon>Bacillati</taxon>
        <taxon>Actinomycetota</taxon>
        <taxon>Actinomycetes</taxon>
        <taxon>Kitasatosporales</taxon>
        <taxon>Streptomycetaceae</taxon>
        <taxon>Streptomyces</taxon>
    </lineage>
</organism>
<evidence type="ECO:0000313" key="2">
    <source>
        <dbReference type="EMBL" id="GHI29327.1"/>
    </source>
</evidence>
<keyword evidence="3" id="KW-1185">Reference proteome</keyword>
<dbReference type="Proteomes" id="UP001052655">
    <property type="component" value="Unassembled WGS sequence"/>
</dbReference>
<sequence>MASCTRRSVSGVTPGSPFTTRDTVFRPTPARAATSFMVGRLPYRFPLLRCRGRAMSVTGGNPVLSSTGSRRLLSSKAGGWAHGGRV</sequence>
<gene>
    <name evidence="2" type="ORF">Sdagh_10570</name>
</gene>
<reference evidence="2" key="1">
    <citation type="submission" date="2024-05" db="EMBL/GenBank/DDBJ databases">
        <title>Whole genome shotgun sequence of Streptomyces daghestanicus NBRC 12762.</title>
        <authorList>
            <person name="Komaki H."/>
            <person name="Tamura T."/>
        </authorList>
    </citation>
    <scope>NUCLEOTIDE SEQUENCE</scope>
    <source>
        <strain evidence="2">NBRC 12762</strain>
    </source>
</reference>
<feature type="region of interest" description="Disordered" evidence="1">
    <location>
        <begin position="1"/>
        <end position="24"/>
    </location>
</feature>
<proteinExistence type="predicted"/>
<protein>
    <submittedName>
        <fullName evidence="2">Uncharacterized protein</fullName>
    </submittedName>
</protein>
<comment type="caution">
    <text evidence="2">The sequence shown here is derived from an EMBL/GenBank/DDBJ whole genome shotgun (WGS) entry which is preliminary data.</text>
</comment>
<evidence type="ECO:0000256" key="1">
    <source>
        <dbReference type="SAM" id="MobiDB-lite"/>
    </source>
</evidence>
<accession>A0ABQ3PWE2</accession>